<dbReference type="PANTHER" id="PTHR30204">
    <property type="entry name" value="REDOX-CYCLING DRUG-SENSING TRANSCRIPTIONAL ACTIVATOR SOXR"/>
    <property type="match status" value="1"/>
</dbReference>
<keyword evidence="3 6" id="KW-0238">DNA-binding</keyword>
<dbReference type="InterPro" id="IPR000551">
    <property type="entry name" value="MerR-type_HTH_dom"/>
</dbReference>
<dbReference type="PRINTS" id="PR00040">
    <property type="entry name" value="HTHMERR"/>
</dbReference>
<evidence type="ECO:0000256" key="3">
    <source>
        <dbReference type="ARBA" id="ARBA00023125"/>
    </source>
</evidence>
<feature type="domain" description="HTH merR-type" evidence="5">
    <location>
        <begin position="4"/>
        <end position="73"/>
    </location>
</feature>
<keyword evidence="7" id="KW-1185">Reference proteome</keyword>
<sequence>MAAVLTIGQLARHVGVSTKTVRVYHGKGLLPEPERDASGYRRYTAWHAVELIKIRTLAEAGVPLARIKTLAEASPEEFRRTLEQVELDLTTRIRRLRETRDRLRRLESRHDLPAEVTAHLEALPRLGFTGRWTAMETDLWILVFATRPDIAPALFHDQAESLTRPELLSLYLEYDRAHDLDPADPALDDLAERIVTATRNRYGDGELPGPDAGSEIPGLIQGAINAESPAWRRLDQLIRRRLG</sequence>
<dbReference type="InterPro" id="IPR047057">
    <property type="entry name" value="MerR_fam"/>
</dbReference>
<dbReference type="InterPro" id="IPR009061">
    <property type="entry name" value="DNA-bd_dom_put_sf"/>
</dbReference>
<reference evidence="7" key="1">
    <citation type="submission" date="2016-10" db="EMBL/GenBank/DDBJ databases">
        <authorList>
            <person name="Varghese N."/>
            <person name="Submissions S."/>
        </authorList>
    </citation>
    <scope>NUCLEOTIDE SEQUENCE [LARGE SCALE GENOMIC DNA]</scope>
    <source>
        <strain evidence="7">DSM 44654</strain>
    </source>
</reference>
<dbReference type="Gene3D" id="1.10.1660.10">
    <property type="match status" value="1"/>
</dbReference>
<dbReference type="GO" id="GO:0003700">
    <property type="term" value="F:DNA-binding transcription factor activity"/>
    <property type="evidence" value="ECO:0007669"/>
    <property type="project" value="InterPro"/>
</dbReference>
<dbReference type="SMART" id="SM00422">
    <property type="entry name" value="HTH_MERR"/>
    <property type="match status" value="1"/>
</dbReference>
<dbReference type="Pfam" id="PF13411">
    <property type="entry name" value="MerR_1"/>
    <property type="match status" value="1"/>
</dbReference>
<protein>
    <submittedName>
        <fullName evidence="6">DNA-binding transcriptional regulator, MerR family</fullName>
    </submittedName>
</protein>
<dbReference type="CDD" id="cd00592">
    <property type="entry name" value="HTH_MerR-like"/>
    <property type="match status" value="1"/>
</dbReference>
<dbReference type="PROSITE" id="PS50937">
    <property type="entry name" value="HTH_MERR_2"/>
    <property type="match status" value="1"/>
</dbReference>
<dbReference type="STRING" id="218821.SAMN05421837_102362"/>
<dbReference type="GO" id="GO:0003677">
    <property type="term" value="F:DNA binding"/>
    <property type="evidence" value="ECO:0007669"/>
    <property type="project" value="UniProtKB-KW"/>
</dbReference>
<dbReference type="PANTHER" id="PTHR30204:SF69">
    <property type="entry name" value="MERR-FAMILY TRANSCRIPTIONAL REGULATOR"/>
    <property type="match status" value="1"/>
</dbReference>
<organism evidence="6 7">
    <name type="scientific">Amycolatopsis pretoriensis</name>
    <dbReference type="NCBI Taxonomy" id="218821"/>
    <lineage>
        <taxon>Bacteria</taxon>
        <taxon>Bacillati</taxon>
        <taxon>Actinomycetota</taxon>
        <taxon>Actinomycetes</taxon>
        <taxon>Pseudonocardiales</taxon>
        <taxon>Pseudonocardiaceae</taxon>
        <taxon>Amycolatopsis</taxon>
    </lineage>
</organism>
<proteinExistence type="predicted"/>
<dbReference type="RefSeq" id="WP_244180106.1">
    <property type="nucleotide sequence ID" value="NZ_FNUJ01000002.1"/>
</dbReference>
<accession>A0A1H5QC62</accession>
<evidence type="ECO:0000256" key="1">
    <source>
        <dbReference type="ARBA" id="ARBA00022491"/>
    </source>
</evidence>
<gene>
    <name evidence="6" type="ORF">SAMN05421837_102362</name>
</gene>
<dbReference type="SUPFAM" id="SSF46955">
    <property type="entry name" value="Putative DNA-binding domain"/>
    <property type="match status" value="1"/>
</dbReference>
<keyword evidence="2" id="KW-0805">Transcription regulation</keyword>
<dbReference type="EMBL" id="FNUJ01000002">
    <property type="protein sequence ID" value="SEF23702.1"/>
    <property type="molecule type" value="Genomic_DNA"/>
</dbReference>
<evidence type="ECO:0000313" key="6">
    <source>
        <dbReference type="EMBL" id="SEF23702.1"/>
    </source>
</evidence>
<evidence type="ECO:0000256" key="4">
    <source>
        <dbReference type="ARBA" id="ARBA00023163"/>
    </source>
</evidence>
<evidence type="ECO:0000256" key="2">
    <source>
        <dbReference type="ARBA" id="ARBA00023015"/>
    </source>
</evidence>
<keyword evidence="4" id="KW-0804">Transcription</keyword>
<dbReference type="AlphaFoldDB" id="A0A1H5QC62"/>
<evidence type="ECO:0000259" key="5">
    <source>
        <dbReference type="PROSITE" id="PS50937"/>
    </source>
</evidence>
<dbReference type="Proteomes" id="UP000198878">
    <property type="component" value="Unassembled WGS sequence"/>
</dbReference>
<name>A0A1H5QC62_9PSEU</name>
<keyword evidence="1" id="KW-0678">Repressor</keyword>
<evidence type="ECO:0000313" key="7">
    <source>
        <dbReference type="Proteomes" id="UP000198878"/>
    </source>
</evidence>